<keyword evidence="8" id="KW-1185">Reference proteome</keyword>
<dbReference type="PANTHER" id="PTHR30118:SF15">
    <property type="entry name" value="TRANSCRIPTIONAL REGULATORY PROTEIN"/>
    <property type="match status" value="1"/>
</dbReference>
<keyword evidence="5" id="KW-0804">Transcription</keyword>
<comment type="similarity">
    <text evidence="1">Belongs to the LysR transcriptional regulatory family.</text>
</comment>
<dbReference type="SUPFAM" id="SSF53850">
    <property type="entry name" value="Periplasmic binding protein-like II"/>
    <property type="match status" value="1"/>
</dbReference>
<evidence type="ECO:0000256" key="5">
    <source>
        <dbReference type="ARBA" id="ARBA00023163"/>
    </source>
</evidence>
<name>A0ABW4YZM9_9HYPH</name>
<dbReference type="EMBL" id="JBHUHD010000001">
    <property type="protein sequence ID" value="MFD2141729.1"/>
    <property type="molecule type" value="Genomic_DNA"/>
</dbReference>
<dbReference type="InterPro" id="IPR005119">
    <property type="entry name" value="LysR_subst-bd"/>
</dbReference>
<dbReference type="Pfam" id="PF00126">
    <property type="entry name" value="HTH_1"/>
    <property type="match status" value="1"/>
</dbReference>
<dbReference type="SUPFAM" id="SSF46785">
    <property type="entry name" value="Winged helix' DNA-binding domain"/>
    <property type="match status" value="1"/>
</dbReference>
<dbReference type="Gene3D" id="1.10.10.10">
    <property type="entry name" value="Winged helix-like DNA-binding domain superfamily/Winged helix DNA-binding domain"/>
    <property type="match status" value="1"/>
</dbReference>
<proteinExistence type="inferred from homology"/>
<accession>A0ABW4YZM9</accession>
<evidence type="ECO:0000259" key="6">
    <source>
        <dbReference type="PROSITE" id="PS50931"/>
    </source>
</evidence>
<keyword evidence="3" id="KW-0805">Transcription regulation</keyword>
<dbReference type="Gene3D" id="3.40.190.10">
    <property type="entry name" value="Periplasmic binding protein-like II"/>
    <property type="match status" value="2"/>
</dbReference>
<dbReference type="InterPro" id="IPR036390">
    <property type="entry name" value="WH_DNA-bd_sf"/>
</dbReference>
<dbReference type="RefSeq" id="WP_378296473.1">
    <property type="nucleotide sequence ID" value="NZ_JBHUHD010000001.1"/>
</dbReference>
<evidence type="ECO:0000313" key="8">
    <source>
        <dbReference type="Proteomes" id="UP001597299"/>
    </source>
</evidence>
<feature type="domain" description="HTH lysR-type" evidence="6">
    <location>
        <begin position="6"/>
        <end position="63"/>
    </location>
</feature>
<sequence>MHLRQIDLNLLYVFHQVMTHRSISLASEELNVSASAVSHALARLRQTLNDELFVRGENGMVPTARALALAGPVQNAVMLLGAALNASPFVPAESRRTFRIAAGDLFCSITLPKLLARLAVAAPAVDLKVVPLSRTDFRRQIESASVDLLIGWFETLPETLRRTELMTERAALLVREGHPLLDGEVTTARLLAYPHAVVELTGTDEMRTDGFQDDRGLVRRVWIERAVLEAPASVTPAPRVAVSVPYFTALAPLLRGSDLVATLPARLARSALAQGGLRRLDPALEPIEVTLEMAYRACDEGDEGLAWLRAQLQAASEDTQEDVA</sequence>
<reference evidence="8" key="1">
    <citation type="journal article" date="2019" name="Int. J. Syst. Evol. Microbiol.">
        <title>The Global Catalogue of Microorganisms (GCM) 10K type strain sequencing project: providing services to taxonomists for standard genome sequencing and annotation.</title>
        <authorList>
            <consortium name="The Broad Institute Genomics Platform"/>
            <consortium name="The Broad Institute Genome Sequencing Center for Infectious Disease"/>
            <person name="Wu L."/>
            <person name="Ma J."/>
        </authorList>
    </citation>
    <scope>NUCLEOTIDE SEQUENCE [LARGE SCALE GENOMIC DNA]</scope>
    <source>
        <strain evidence="8">CCM 7435</strain>
    </source>
</reference>
<evidence type="ECO:0000313" key="7">
    <source>
        <dbReference type="EMBL" id="MFD2141729.1"/>
    </source>
</evidence>
<dbReference type="Pfam" id="PF03466">
    <property type="entry name" value="LysR_substrate"/>
    <property type="match status" value="1"/>
</dbReference>
<dbReference type="PANTHER" id="PTHR30118">
    <property type="entry name" value="HTH-TYPE TRANSCRIPTIONAL REGULATOR LEUO-RELATED"/>
    <property type="match status" value="1"/>
</dbReference>
<dbReference type="InterPro" id="IPR036388">
    <property type="entry name" value="WH-like_DNA-bd_sf"/>
</dbReference>
<dbReference type="Proteomes" id="UP001597299">
    <property type="component" value="Unassembled WGS sequence"/>
</dbReference>
<comment type="caution">
    <text evidence="7">The sequence shown here is derived from an EMBL/GenBank/DDBJ whole genome shotgun (WGS) entry which is preliminary data.</text>
</comment>
<evidence type="ECO:0000256" key="4">
    <source>
        <dbReference type="ARBA" id="ARBA00023125"/>
    </source>
</evidence>
<evidence type="ECO:0000256" key="1">
    <source>
        <dbReference type="ARBA" id="ARBA00009437"/>
    </source>
</evidence>
<keyword evidence="2" id="KW-0536">Nodulation</keyword>
<dbReference type="PROSITE" id="PS50931">
    <property type="entry name" value="HTH_LYSR"/>
    <property type="match status" value="1"/>
</dbReference>
<organism evidence="7 8">
    <name type="scientific">Ancylobacter oerskovii</name>
    <dbReference type="NCBI Taxonomy" id="459519"/>
    <lineage>
        <taxon>Bacteria</taxon>
        <taxon>Pseudomonadati</taxon>
        <taxon>Pseudomonadota</taxon>
        <taxon>Alphaproteobacteria</taxon>
        <taxon>Hyphomicrobiales</taxon>
        <taxon>Xanthobacteraceae</taxon>
        <taxon>Ancylobacter</taxon>
    </lineage>
</organism>
<dbReference type="InterPro" id="IPR050389">
    <property type="entry name" value="LysR-type_TF"/>
</dbReference>
<keyword evidence="4" id="KW-0238">DNA-binding</keyword>
<protein>
    <submittedName>
        <fullName evidence="7">LysR family transcriptional regulator</fullName>
    </submittedName>
</protein>
<evidence type="ECO:0000256" key="3">
    <source>
        <dbReference type="ARBA" id="ARBA00023015"/>
    </source>
</evidence>
<gene>
    <name evidence="7" type="ORF">ACFSNC_15050</name>
</gene>
<dbReference type="InterPro" id="IPR000847">
    <property type="entry name" value="LysR_HTH_N"/>
</dbReference>
<evidence type="ECO:0000256" key="2">
    <source>
        <dbReference type="ARBA" id="ARBA00022458"/>
    </source>
</evidence>